<keyword evidence="1" id="KW-0812">Transmembrane</keyword>
<name>A0A450XBH8_9GAMM</name>
<keyword evidence="1" id="KW-0472">Membrane</keyword>
<accession>A0A450XBH8</accession>
<evidence type="ECO:0000256" key="1">
    <source>
        <dbReference type="SAM" id="Phobius"/>
    </source>
</evidence>
<protein>
    <submittedName>
        <fullName evidence="3">Uncharacterized protein</fullName>
    </submittedName>
</protein>
<evidence type="ECO:0000313" key="3">
    <source>
        <dbReference type="EMBL" id="VFK26638.1"/>
    </source>
</evidence>
<feature type="transmembrane region" description="Helical" evidence="1">
    <location>
        <begin position="20"/>
        <end position="36"/>
    </location>
</feature>
<organism evidence="3">
    <name type="scientific">Candidatus Kentrum sp. LPFa</name>
    <dbReference type="NCBI Taxonomy" id="2126335"/>
    <lineage>
        <taxon>Bacteria</taxon>
        <taxon>Pseudomonadati</taxon>
        <taxon>Pseudomonadota</taxon>
        <taxon>Gammaproteobacteria</taxon>
        <taxon>Candidatus Kentrum</taxon>
    </lineage>
</organism>
<dbReference type="AlphaFoldDB" id="A0A450XBH8"/>
<evidence type="ECO:0000313" key="2">
    <source>
        <dbReference type="EMBL" id="VFK10312.1"/>
    </source>
</evidence>
<keyword evidence="1" id="KW-1133">Transmembrane helix</keyword>
<reference evidence="3" key="1">
    <citation type="submission" date="2019-02" db="EMBL/GenBank/DDBJ databases">
        <authorList>
            <person name="Gruber-Vodicka R. H."/>
            <person name="Seah K. B. B."/>
        </authorList>
    </citation>
    <scope>NUCLEOTIDE SEQUENCE</scope>
    <source>
        <strain evidence="2">BECK_S312</strain>
        <strain evidence="3">BECK_S426</strain>
    </source>
</reference>
<proteinExistence type="predicted"/>
<gene>
    <name evidence="2" type="ORF">BECKLPF1236A_GA0070988_1003513</name>
    <name evidence="3" type="ORF">BECKLPF1236C_GA0070990_1003713</name>
</gene>
<dbReference type="EMBL" id="CAADFM010000035">
    <property type="protein sequence ID" value="VFK10312.1"/>
    <property type="molecule type" value="Genomic_DNA"/>
</dbReference>
<dbReference type="EMBL" id="CAADFP010000037">
    <property type="protein sequence ID" value="VFK26638.1"/>
    <property type="molecule type" value="Genomic_DNA"/>
</dbReference>
<sequence length="195" mass="23151">MKKHFQGRSQKLWELIKRISIIFIIIVALIDIHLFVQDARSTLDIVKLESLSHYLKLIDSDYRIRAHETTFANEEVTKAEDILKQEYLNAGKSTRDFYYSENAKDFREVSHHYEMLGLLLRFEYLDFETIFEIVPFPDKFWSDTTKIRRDIKENWAGIRQPLPGFLANFQWLCSEYKEARKTKGNLMASSTLKCE</sequence>